<evidence type="ECO:0000313" key="1">
    <source>
        <dbReference type="EMBL" id="SFI20803.1"/>
    </source>
</evidence>
<protein>
    <submittedName>
        <fullName evidence="1">YjbR protein</fullName>
    </submittedName>
</protein>
<accession>A0A1I3GBH0</accession>
<dbReference type="RefSeq" id="WP_091112265.1">
    <property type="nucleotide sequence ID" value="NZ_BKAF01000047.1"/>
</dbReference>
<dbReference type="EMBL" id="FOQG01000006">
    <property type="protein sequence ID" value="SFI20803.1"/>
    <property type="molecule type" value="Genomic_DNA"/>
</dbReference>
<dbReference type="AlphaFoldDB" id="A0A1I3GBH0"/>
<dbReference type="InterPro" id="IPR038056">
    <property type="entry name" value="YjbR-like_sf"/>
</dbReference>
<dbReference type="SUPFAM" id="SSF142906">
    <property type="entry name" value="YjbR-like"/>
    <property type="match status" value="1"/>
</dbReference>
<keyword evidence="2" id="KW-1185">Reference proteome</keyword>
<gene>
    <name evidence="1" type="ORF">SAMN05216561_10665</name>
</gene>
<reference evidence="1 2" key="1">
    <citation type="submission" date="2016-10" db="EMBL/GenBank/DDBJ databases">
        <authorList>
            <person name="de Groot N.N."/>
        </authorList>
    </citation>
    <scope>NUCLEOTIDE SEQUENCE [LARGE SCALE GENOMIC DNA]</scope>
    <source>
        <strain evidence="1 2">CGMCC 1.11156</strain>
    </source>
</reference>
<dbReference type="InterPro" id="IPR058532">
    <property type="entry name" value="YjbR/MT2646/Rv2570-like"/>
</dbReference>
<dbReference type="OrthoDB" id="8479417at2"/>
<proteinExistence type="predicted"/>
<dbReference type="Pfam" id="PF04237">
    <property type="entry name" value="YjbR"/>
    <property type="match status" value="1"/>
</dbReference>
<dbReference type="STRING" id="1005945.SAMN05216561_10665"/>
<sequence>MSAVDDRALAEAVRRVTAVALALPEAHEEDAWVGVRWRIRQQTFAHVLPIRAGRPEGHARAAGTDGPALMLTVRAEPDEAALLLAVGVPFVALPHWGTMVGLLLAESPDWDEVAELVTDSYCVQAPRRLAALVDRPSAG</sequence>
<dbReference type="Proteomes" id="UP000198649">
    <property type="component" value="Unassembled WGS sequence"/>
</dbReference>
<organism evidence="1 2">
    <name type="scientific">Nocardioides psychrotolerans</name>
    <dbReference type="NCBI Taxonomy" id="1005945"/>
    <lineage>
        <taxon>Bacteria</taxon>
        <taxon>Bacillati</taxon>
        <taxon>Actinomycetota</taxon>
        <taxon>Actinomycetes</taxon>
        <taxon>Propionibacteriales</taxon>
        <taxon>Nocardioidaceae</taxon>
        <taxon>Nocardioides</taxon>
    </lineage>
</organism>
<dbReference type="Gene3D" id="3.90.1150.30">
    <property type="match status" value="1"/>
</dbReference>
<name>A0A1I3GBH0_9ACTN</name>
<evidence type="ECO:0000313" key="2">
    <source>
        <dbReference type="Proteomes" id="UP000198649"/>
    </source>
</evidence>